<reference evidence="10 11" key="1">
    <citation type="submission" date="2007-03" db="EMBL/GenBank/DDBJ databases">
        <authorList>
            <person name="Stal L."/>
            <person name="Ferriera S."/>
            <person name="Johnson J."/>
            <person name="Kravitz S."/>
            <person name="Beeson K."/>
            <person name="Sutton G."/>
            <person name="Rogers Y.-H."/>
            <person name="Friedman R."/>
            <person name="Frazier M."/>
            <person name="Venter J.C."/>
        </authorList>
    </citation>
    <scope>NUCLEOTIDE SEQUENCE [LARGE SCALE GENOMIC DNA]</scope>
    <source>
        <strain evidence="10 11">CCY0110</strain>
    </source>
</reference>
<comment type="similarity">
    <text evidence="7">Belongs to the class IV-like SAM-binding methyltransferase superfamily. RNA methyltransferase TrmH family.</text>
</comment>
<name>A3IM41_9CHRO</name>
<dbReference type="GO" id="GO:0002938">
    <property type="term" value="P:tRNA guanine ribose methylation"/>
    <property type="evidence" value="ECO:0007669"/>
    <property type="project" value="UniProtKB-UniRule"/>
</dbReference>
<dbReference type="SUPFAM" id="SSF75217">
    <property type="entry name" value="alpha/beta knot"/>
    <property type="match status" value="1"/>
</dbReference>
<comment type="caution">
    <text evidence="10">The sequence shown here is derived from an EMBL/GenBank/DDBJ whole genome shotgun (WGS) entry which is preliminary data.</text>
</comment>
<dbReference type="NCBIfam" id="NF008295">
    <property type="entry name" value="PRK11081.1"/>
    <property type="match status" value="1"/>
</dbReference>
<dbReference type="EC" id="2.1.1.34" evidence="7"/>
<dbReference type="InterPro" id="IPR033671">
    <property type="entry name" value="TrmH"/>
</dbReference>
<comment type="function">
    <text evidence="7">Catalyzes the 2'-O methylation of guanosine at position 18 in tRNA.</text>
</comment>
<dbReference type="AlphaFoldDB" id="A3IM41"/>
<dbReference type="Pfam" id="PF12105">
    <property type="entry name" value="SpoU_methylas_C"/>
    <property type="match status" value="1"/>
</dbReference>
<dbReference type="HAMAP" id="MF_02060">
    <property type="entry name" value="tRNA_methyltr_TrmH"/>
    <property type="match status" value="1"/>
</dbReference>
<dbReference type="GO" id="GO:0000049">
    <property type="term" value="F:tRNA binding"/>
    <property type="evidence" value="ECO:0007669"/>
    <property type="project" value="UniProtKB-UniRule"/>
</dbReference>
<dbReference type="GO" id="GO:0141100">
    <property type="term" value="F:tRNA (guanine(18)-2'-O)-methyltransferase activity"/>
    <property type="evidence" value="ECO:0007669"/>
    <property type="project" value="UniProtKB-UniRule"/>
</dbReference>
<proteinExistence type="inferred from homology"/>
<feature type="binding site" evidence="7">
    <location>
        <begin position="121"/>
        <end position="125"/>
    </location>
    <ligand>
        <name>S-adenosyl-L-methionine</name>
        <dbReference type="ChEBI" id="CHEBI:59789"/>
    </ligand>
</feature>
<keyword evidence="4 7" id="KW-0949">S-adenosyl-L-methionine</keyword>
<organism evidence="10 11">
    <name type="scientific">Crocosphaera chwakensis CCY0110</name>
    <dbReference type="NCBI Taxonomy" id="391612"/>
    <lineage>
        <taxon>Bacteria</taxon>
        <taxon>Bacillati</taxon>
        <taxon>Cyanobacteriota</taxon>
        <taxon>Cyanophyceae</taxon>
        <taxon>Oscillatoriophycideae</taxon>
        <taxon>Chroococcales</taxon>
        <taxon>Aphanothecaceae</taxon>
        <taxon>Crocosphaera</taxon>
        <taxon>Crocosphaera chwakensis</taxon>
    </lineage>
</organism>
<dbReference type="Proteomes" id="UP000003781">
    <property type="component" value="Unassembled WGS sequence"/>
</dbReference>
<evidence type="ECO:0000313" key="11">
    <source>
        <dbReference type="Proteomes" id="UP000003781"/>
    </source>
</evidence>
<evidence type="ECO:0000256" key="3">
    <source>
        <dbReference type="ARBA" id="ARBA00022679"/>
    </source>
</evidence>
<gene>
    <name evidence="7" type="primary">trmH</name>
    <name evidence="10" type="ORF">CY0110_02189</name>
</gene>
<evidence type="ECO:0000256" key="4">
    <source>
        <dbReference type="ARBA" id="ARBA00022691"/>
    </source>
</evidence>
<feature type="domain" description="RNA methyltransferase SpoU/TrmH type C-terminal" evidence="9">
    <location>
        <begin position="165"/>
        <end position="216"/>
    </location>
</feature>
<keyword evidence="3 7" id="KW-0808">Transferase</keyword>
<dbReference type="Pfam" id="PF00588">
    <property type="entry name" value="SpoU_methylase"/>
    <property type="match status" value="1"/>
</dbReference>
<dbReference type="InterPro" id="IPR001537">
    <property type="entry name" value="SpoU_MeTrfase"/>
</dbReference>
<dbReference type="EMBL" id="AAXW01000006">
    <property type="protein sequence ID" value="EAZ92497.1"/>
    <property type="molecule type" value="Genomic_DNA"/>
</dbReference>
<evidence type="ECO:0000256" key="6">
    <source>
        <dbReference type="ARBA" id="ARBA00022884"/>
    </source>
</evidence>
<keyword evidence="11" id="KW-1185">Reference proteome</keyword>
<dbReference type="InterPro" id="IPR029026">
    <property type="entry name" value="tRNA_m1G_MTases_N"/>
</dbReference>
<accession>A3IM41</accession>
<feature type="binding site" evidence="7">
    <location>
        <position position="150"/>
    </location>
    <ligand>
        <name>S-adenosyl-L-methionine</name>
        <dbReference type="ChEBI" id="CHEBI:59789"/>
    </ligand>
</feature>
<dbReference type="eggNOG" id="COG0566">
    <property type="taxonomic scope" value="Bacteria"/>
</dbReference>
<feature type="binding site" evidence="7">
    <location>
        <position position="141"/>
    </location>
    <ligand>
        <name>S-adenosyl-L-methionine</name>
        <dbReference type="ChEBI" id="CHEBI:59789"/>
    </ligand>
</feature>
<dbReference type="PANTHER" id="PTHR43453:SF1">
    <property type="entry name" value="TRNA_RRNA METHYLTRANSFERASE SPOU TYPE DOMAIN-CONTAINING PROTEIN"/>
    <property type="match status" value="1"/>
</dbReference>
<protein>
    <recommendedName>
        <fullName evidence="7">tRNA (guanosine(18)-2'-O)-methyltransferase</fullName>
        <ecNumber evidence="7">2.1.1.34</ecNumber>
    </recommendedName>
    <alternativeName>
        <fullName evidence="7">tRNA [Gm18] methyltransferase</fullName>
    </alternativeName>
</protein>
<evidence type="ECO:0000256" key="5">
    <source>
        <dbReference type="ARBA" id="ARBA00022694"/>
    </source>
</evidence>
<evidence type="ECO:0000256" key="2">
    <source>
        <dbReference type="ARBA" id="ARBA00022603"/>
    </source>
</evidence>
<evidence type="ECO:0000259" key="8">
    <source>
        <dbReference type="Pfam" id="PF00588"/>
    </source>
</evidence>
<dbReference type="InterPro" id="IPR022724">
    <property type="entry name" value="rRNA_MeTrfase_SpoU_C"/>
</dbReference>
<evidence type="ECO:0000313" key="10">
    <source>
        <dbReference type="EMBL" id="EAZ92497.1"/>
    </source>
</evidence>
<dbReference type="InterPro" id="IPR029028">
    <property type="entry name" value="Alpha/beta_knot_MTases"/>
</dbReference>
<dbReference type="RefSeq" id="WP_008274419.1">
    <property type="nucleotide sequence ID" value="NZ_AAXW01000006.1"/>
</dbReference>
<evidence type="ECO:0000259" key="9">
    <source>
        <dbReference type="Pfam" id="PF12105"/>
    </source>
</evidence>
<dbReference type="OrthoDB" id="9794400at2"/>
<dbReference type="CDD" id="cd18092">
    <property type="entry name" value="SpoU-like_TrmH"/>
    <property type="match status" value="1"/>
</dbReference>
<feature type="domain" description="tRNA/rRNA methyltransferase SpoU type" evidence="8">
    <location>
        <begin position="22"/>
        <end position="161"/>
    </location>
</feature>
<dbReference type="Gene3D" id="3.40.1280.10">
    <property type="match status" value="1"/>
</dbReference>
<evidence type="ECO:0000256" key="7">
    <source>
        <dbReference type="HAMAP-Rule" id="MF_02060"/>
    </source>
</evidence>
<keyword evidence="1 7" id="KW-0820">tRNA-binding</keyword>
<sequence length="220" mass="25152">MNLLPRRYHRIRQVLEKRQPDLTILTEDVHKPHNLSAIIRTCDAVGILDVHCINTTDEFPTFSQVSQGSDKWVFLHSHPNIKTGINHLKRQNFNIYAAHFTDQSLDYREIDYTQPTAILLGAEKWGVSEEAANLVDGHIIVPMLGMVQSLNVSVAAAVILFEAQRQRLAQKMYDTSRLDLDRYHKILFEWSYPALATIYQKKGENYPSLGKNGVILPKNS</sequence>
<keyword evidence="5 7" id="KW-0819">tRNA processing</keyword>
<evidence type="ECO:0000256" key="1">
    <source>
        <dbReference type="ARBA" id="ARBA00022555"/>
    </source>
</evidence>
<comment type="catalytic activity">
    <reaction evidence="7">
        <text>guanosine(18) in tRNA + S-adenosyl-L-methionine = 2'-O-methylguanosine(18) in tRNA + S-adenosyl-L-homocysteine + H(+)</text>
        <dbReference type="Rhea" id="RHEA:20077"/>
        <dbReference type="Rhea" id="RHEA-COMP:10190"/>
        <dbReference type="Rhea" id="RHEA-COMP:10192"/>
        <dbReference type="ChEBI" id="CHEBI:15378"/>
        <dbReference type="ChEBI" id="CHEBI:57856"/>
        <dbReference type="ChEBI" id="CHEBI:59789"/>
        <dbReference type="ChEBI" id="CHEBI:74269"/>
        <dbReference type="ChEBI" id="CHEBI:74445"/>
        <dbReference type="EC" id="2.1.1.34"/>
    </reaction>
</comment>
<comment type="caution">
    <text evidence="7">Lacks conserved residue(s) required for the propagation of feature annotation.</text>
</comment>
<keyword evidence="6 7" id="KW-0694">RNA-binding</keyword>
<dbReference type="PANTHER" id="PTHR43453">
    <property type="entry name" value="RRNA METHYLASE-LIKE"/>
    <property type="match status" value="1"/>
</dbReference>
<keyword evidence="2 7" id="KW-0489">Methyltransferase</keyword>